<dbReference type="AlphaFoldDB" id="A0A0F9PL29"/>
<organism evidence="1">
    <name type="scientific">marine sediment metagenome</name>
    <dbReference type="NCBI Taxonomy" id="412755"/>
    <lineage>
        <taxon>unclassified sequences</taxon>
        <taxon>metagenomes</taxon>
        <taxon>ecological metagenomes</taxon>
    </lineage>
</organism>
<comment type="caution">
    <text evidence="1">The sequence shown here is derived from an EMBL/GenBank/DDBJ whole genome shotgun (WGS) entry which is preliminary data.</text>
</comment>
<reference evidence="1" key="1">
    <citation type="journal article" date="2015" name="Nature">
        <title>Complex archaea that bridge the gap between prokaryotes and eukaryotes.</title>
        <authorList>
            <person name="Spang A."/>
            <person name="Saw J.H."/>
            <person name="Jorgensen S.L."/>
            <person name="Zaremba-Niedzwiedzka K."/>
            <person name="Martijn J."/>
            <person name="Lind A.E."/>
            <person name="van Eijk R."/>
            <person name="Schleper C."/>
            <person name="Guy L."/>
            <person name="Ettema T.J."/>
        </authorList>
    </citation>
    <scope>NUCLEOTIDE SEQUENCE</scope>
</reference>
<proteinExistence type="predicted"/>
<gene>
    <name evidence="1" type="ORF">LCGC14_0886590</name>
</gene>
<dbReference type="Pfam" id="PF18907">
    <property type="entry name" value="DUF5662"/>
    <property type="match status" value="1"/>
</dbReference>
<sequence>MSEFKFIWLHLVIIVRHKWYVGIECWKRGLYWQGIVHDLSKFSPTEFISSARRFQGNGSPITQEKNELGYSYAWLNHKAKNKHHWIYWTDQAKGNWVAAPMPEKYIQEMVCDYIGAGKAYSVGEWSPTEPLNYYLATDGKSLMHPDTRSRFEELLRELAQIG</sequence>
<name>A0A0F9PL29_9ZZZZ</name>
<protein>
    <recommendedName>
        <fullName evidence="2">Catalase</fullName>
    </recommendedName>
</protein>
<dbReference type="EMBL" id="LAZR01002816">
    <property type="protein sequence ID" value="KKN25257.1"/>
    <property type="molecule type" value="Genomic_DNA"/>
</dbReference>
<accession>A0A0F9PL29</accession>
<dbReference type="InterPro" id="IPR043721">
    <property type="entry name" value="DUF5662"/>
</dbReference>
<evidence type="ECO:0000313" key="1">
    <source>
        <dbReference type="EMBL" id="KKN25257.1"/>
    </source>
</evidence>
<evidence type="ECO:0008006" key="2">
    <source>
        <dbReference type="Google" id="ProtNLM"/>
    </source>
</evidence>